<evidence type="ECO:0000256" key="2">
    <source>
        <dbReference type="ARBA" id="ARBA00023002"/>
    </source>
</evidence>
<keyword evidence="2" id="KW-0560">Oxidoreductase</keyword>
<dbReference type="InterPro" id="IPR013154">
    <property type="entry name" value="ADH-like_N"/>
</dbReference>
<accession>A0AAJ4NMA8</accession>
<dbReference type="GO" id="GO:0016491">
    <property type="term" value="F:oxidoreductase activity"/>
    <property type="evidence" value="ECO:0007669"/>
    <property type="project" value="UniProtKB-KW"/>
</dbReference>
<feature type="domain" description="Alcohol dehydrogenase-like N-terminal" evidence="3">
    <location>
        <begin position="31"/>
        <end position="91"/>
    </location>
</feature>
<evidence type="ECO:0000313" key="4">
    <source>
        <dbReference type="EMBL" id="QWU98628.1"/>
    </source>
</evidence>
<dbReference type="KEGG" id="fsr:KQR59_05795"/>
<dbReference type="PANTHER" id="PTHR43981">
    <property type="entry name" value="ENOYL-[ACYL-CARRIER-PROTEIN] REDUCTASE, MITOCHONDRIAL"/>
    <property type="match status" value="1"/>
</dbReference>
<organism evidence="4 5">
    <name type="scientific">Francisella salimarina</name>
    <dbReference type="NCBI Taxonomy" id="2599927"/>
    <lineage>
        <taxon>Bacteria</taxon>
        <taxon>Pseudomonadati</taxon>
        <taxon>Pseudomonadota</taxon>
        <taxon>Gammaproteobacteria</taxon>
        <taxon>Thiotrichales</taxon>
        <taxon>Francisellaceae</taxon>
        <taxon>Francisella</taxon>
    </lineage>
</organism>
<dbReference type="EMBL" id="CP076680">
    <property type="protein sequence ID" value="QWU98628.1"/>
    <property type="molecule type" value="Genomic_DNA"/>
</dbReference>
<dbReference type="Pfam" id="PF08240">
    <property type="entry name" value="ADH_N"/>
    <property type="match status" value="1"/>
</dbReference>
<dbReference type="GO" id="GO:0006631">
    <property type="term" value="P:fatty acid metabolic process"/>
    <property type="evidence" value="ECO:0007669"/>
    <property type="project" value="TreeGrafter"/>
</dbReference>
<evidence type="ECO:0000259" key="3">
    <source>
        <dbReference type="Pfam" id="PF08240"/>
    </source>
</evidence>
<protein>
    <submittedName>
        <fullName evidence="4">Alcohol dehydrogenase catalytic domain-containing protein</fullName>
    </submittedName>
</protein>
<dbReference type="AlphaFoldDB" id="A0AAJ4NMA8"/>
<name>A0AAJ4NMA8_9GAMM</name>
<dbReference type="PANTHER" id="PTHR43981:SF2">
    <property type="entry name" value="ENOYL-[ACYL-CARRIER-PROTEIN] REDUCTASE, MITOCHONDRIAL"/>
    <property type="match status" value="1"/>
</dbReference>
<gene>
    <name evidence="4" type="ORF">KQR59_05795</name>
</gene>
<sequence length="328" mass="37593">MLLNKYIEQKDYGNPNDILEQKEAFLVNYTNVLTKVVLRTINPSDILSLYGEGQYRYNHSTPRIPGFEAVGIVIGSKKPEYKVGDRVLIMTSGTWQTFIDIEPQQLLKLPKKIPDNIAVQCYINGLTAWVILTEVINISKDDVVIINAGNSSIAKIFIQLSKCLNYKIIVVTSSKTSKRLYDYGADFVINSKLSLQEQIIKNNIPLPNIALDAVGGLNGVRLLETISNNGRFIVYGCLSMTNYPKKVSNIFYDKKIIPERFFLKEWEKRVGAIFRNAKLNQFIDYIICYKLDLPVYKNINLDNFKLAFYEIENRRQNNKYGKILLSSY</sequence>
<reference evidence="4 5" key="1">
    <citation type="submission" date="2021-06" db="EMBL/GenBank/DDBJ databases">
        <title>Ulceroglandular infection and bacteremia caused by Francisella salimarina in an immunocompromised patient, France.</title>
        <authorList>
            <person name="Hennebique A."/>
            <person name="Caspar Y."/>
            <person name="Maurin M."/>
            <person name="Boisset S."/>
            <person name="Pelloux I."/>
            <person name="Gallego-Hernanz M.P."/>
            <person name="Burucoa C."/>
            <person name="Cazenave-Roblot F."/>
            <person name="Plouzeau C."/>
            <person name="Rammaert B."/>
        </authorList>
    </citation>
    <scope>NUCLEOTIDE SEQUENCE [LARGE SCALE GENOMIC DNA]</scope>
    <source>
        <strain evidence="4 5">CHUGA-F75</strain>
    </source>
</reference>
<evidence type="ECO:0000256" key="1">
    <source>
        <dbReference type="ARBA" id="ARBA00022857"/>
    </source>
</evidence>
<proteinExistence type="predicted"/>
<evidence type="ECO:0000313" key="5">
    <source>
        <dbReference type="Proteomes" id="UP000683421"/>
    </source>
</evidence>
<keyword evidence="1" id="KW-0521">NADP</keyword>
<dbReference type="InterPro" id="IPR051034">
    <property type="entry name" value="Mito_Enoyl-ACP_Reductase"/>
</dbReference>
<dbReference type="RefSeq" id="WP_216691798.1">
    <property type="nucleotide sequence ID" value="NZ_CP076680.1"/>
</dbReference>
<keyword evidence="5" id="KW-1185">Reference proteome</keyword>
<dbReference type="Proteomes" id="UP000683421">
    <property type="component" value="Chromosome"/>
</dbReference>